<evidence type="ECO:0008006" key="3">
    <source>
        <dbReference type="Google" id="ProtNLM"/>
    </source>
</evidence>
<keyword evidence="2" id="KW-1185">Reference proteome</keyword>
<accession>A0A1H1TQJ2</accession>
<name>A0A1H1TQJ2_9PSED</name>
<evidence type="ECO:0000313" key="1">
    <source>
        <dbReference type="EMBL" id="SDS62595.1"/>
    </source>
</evidence>
<sequence>MLNLTELKRVLQSKLDVVEPRPLASGTHIKSTTVFPSRKNDASLTCESLIQVHACLYLEQDQETAAYVTRPFVLYSEKTKIRFIPDVLAVNREGFYRIYLLVRPDAPASPIPHRVEILKSVLDTIPVQILLLDINRLVSRAKMHNLRYMYHQAYGGSPEGGATVVHLLKSKFDSQATIAALIAQGAHAADVSFALFHHLIEANLEKPLTPRTVCRV</sequence>
<dbReference type="AlphaFoldDB" id="A0A1H1TQJ2"/>
<dbReference type="RefSeq" id="WP_157719532.1">
    <property type="nucleotide sequence ID" value="NZ_LT629751.1"/>
</dbReference>
<gene>
    <name evidence="1" type="ORF">SAMN05216221_2236</name>
</gene>
<protein>
    <recommendedName>
        <fullName evidence="3">TnsA endonuclease N terminal</fullName>
    </recommendedName>
</protein>
<organism evidence="1 2">
    <name type="scientific">Pseudomonas oryzae</name>
    <dbReference type="NCBI Taxonomy" id="1392877"/>
    <lineage>
        <taxon>Bacteria</taxon>
        <taxon>Pseudomonadati</taxon>
        <taxon>Pseudomonadota</taxon>
        <taxon>Gammaproteobacteria</taxon>
        <taxon>Pseudomonadales</taxon>
        <taxon>Pseudomonadaceae</taxon>
        <taxon>Pseudomonas</taxon>
    </lineage>
</organism>
<dbReference type="Proteomes" id="UP000243359">
    <property type="component" value="Chromosome I"/>
</dbReference>
<dbReference type="STRING" id="1392877.SAMN05216221_2236"/>
<proteinExistence type="predicted"/>
<reference evidence="2" key="1">
    <citation type="submission" date="2016-10" db="EMBL/GenBank/DDBJ databases">
        <authorList>
            <person name="Varghese N."/>
            <person name="Submissions S."/>
        </authorList>
    </citation>
    <scope>NUCLEOTIDE SEQUENCE [LARGE SCALE GENOMIC DNA]</scope>
    <source>
        <strain evidence="2">KCTC 32247</strain>
    </source>
</reference>
<dbReference type="EMBL" id="LT629751">
    <property type="protein sequence ID" value="SDS62595.1"/>
    <property type="molecule type" value="Genomic_DNA"/>
</dbReference>
<evidence type="ECO:0000313" key="2">
    <source>
        <dbReference type="Proteomes" id="UP000243359"/>
    </source>
</evidence>